<proteinExistence type="predicted"/>
<dbReference type="PROSITE" id="PS51257">
    <property type="entry name" value="PROKAR_LIPOPROTEIN"/>
    <property type="match status" value="1"/>
</dbReference>
<accession>A0A1J5TB19</accession>
<feature type="compositionally biased region" description="Gly residues" evidence="1">
    <location>
        <begin position="50"/>
        <end position="62"/>
    </location>
</feature>
<evidence type="ECO:0008006" key="3">
    <source>
        <dbReference type="Google" id="ProtNLM"/>
    </source>
</evidence>
<comment type="caution">
    <text evidence="2">The sequence shown here is derived from an EMBL/GenBank/DDBJ whole genome shotgun (WGS) entry which is preliminary data.</text>
</comment>
<evidence type="ECO:0000256" key="1">
    <source>
        <dbReference type="SAM" id="MobiDB-lite"/>
    </source>
</evidence>
<organism evidence="2">
    <name type="scientific">mine drainage metagenome</name>
    <dbReference type="NCBI Taxonomy" id="410659"/>
    <lineage>
        <taxon>unclassified sequences</taxon>
        <taxon>metagenomes</taxon>
        <taxon>ecological metagenomes</taxon>
    </lineage>
</organism>
<dbReference type="EMBL" id="MLJW01000014">
    <property type="protein sequence ID" value="OIR13493.1"/>
    <property type="molecule type" value="Genomic_DNA"/>
</dbReference>
<name>A0A1J5TB19_9ZZZZ</name>
<sequence>MKFFRIPLALLLLGLFALIMSGCTTRTDRDSSIPWGRPANWEGQIPGMGATPGSGIPGAGMQ</sequence>
<reference evidence="2" key="1">
    <citation type="submission" date="2016-10" db="EMBL/GenBank/DDBJ databases">
        <title>Sequence of Gallionella enrichment culture.</title>
        <authorList>
            <person name="Poehlein A."/>
            <person name="Muehling M."/>
            <person name="Daniel R."/>
        </authorList>
    </citation>
    <scope>NUCLEOTIDE SEQUENCE</scope>
</reference>
<evidence type="ECO:0000313" key="2">
    <source>
        <dbReference type="EMBL" id="OIR13493.1"/>
    </source>
</evidence>
<protein>
    <recommendedName>
        <fullName evidence="3">Lipoprotein</fullName>
    </recommendedName>
</protein>
<feature type="region of interest" description="Disordered" evidence="1">
    <location>
        <begin position="26"/>
        <end position="62"/>
    </location>
</feature>
<gene>
    <name evidence="2" type="ORF">GALL_53090</name>
</gene>
<dbReference type="AlphaFoldDB" id="A0A1J5TB19"/>